<accession>A0A365H235</accession>
<evidence type="ECO:0000259" key="5">
    <source>
        <dbReference type="Pfam" id="PF01850"/>
    </source>
</evidence>
<dbReference type="Pfam" id="PF01850">
    <property type="entry name" value="PIN"/>
    <property type="match status" value="1"/>
</dbReference>
<evidence type="ECO:0000256" key="2">
    <source>
        <dbReference type="ARBA" id="ARBA00022723"/>
    </source>
</evidence>
<dbReference type="GO" id="GO:0004518">
    <property type="term" value="F:nuclease activity"/>
    <property type="evidence" value="ECO:0007669"/>
    <property type="project" value="UniProtKB-KW"/>
</dbReference>
<evidence type="ECO:0000256" key="3">
    <source>
        <dbReference type="ARBA" id="ARBA00022801"/>
    </source>
</evidence>
<keyword evidence="3" id="KW-0378">Hydrolase</keyword>
<gene>
    <name evidence="6" type="ORF">DPM19_22000</name>
</gene>
<dbReference type="GO" id="GO:0016787">
    <property type="term" value="F:hydrolase activity"/>
    <property type="evidence" value="ECO:0007669"/>
    <property type="project" value="UniProtKB-KW"/>
</dbReference>
<keyword evidence="1" id="KW-0540">Nuclease</keyword>
<name>A0A365H235_9ACTN</name>
<dbReference type="InterPro" id="IPR002716">
    <property type="entry name" value="PIN_dom"/>
</dbReference>
<evidence type="ECO:0000313" key="7">
    <source>
        <dbReference type="Proteomes" id="UP000251891"/>
    </source>
</evidence>
<keyword evidence="2" id="KW-0479">Metal-binding</keyword>
<comment type="caution">
    <text evidence="6">The sequence shown here is derived from an EMBL/GenBank/DDBJ whole genome shotgun (WGS) entry which is preliminary data.</text>
</comment>
<protein>
    <recommendedName>
        <fullName evidence="5">PIN domain-containing protein</fullName>
    </recommendedName>
</protein>
<dbReference type="Gene3D" id="3.40.50.1010">
    <property type="entry name" value="5'-nuclease"/>
    <property type="match status" value="1"/>
</dbReference>
<feature type="domain" description="PIN" evidence="5">
    <location>
        <begin position="15"/>
        <end position="122"/>
    </location>
</feature>
<evidence type="ECO:0000256" key="1">
    <source>
        <dbReference type="ARBA" id="ARBA00022722"/>
    </source>
</evidence>
<proteinExistence type="predicted"/>
<dbReference type="SUPFAM" id="SSF88723">
    <property type="entry name" value="PIN domain-like"/>
    <property type="match status" value="1"/>
</dbReference>
<dbReference type="EMBL" id="QLYX01000010">
    <property type="protein sequence ID" value="RAY13165.1"/>
    <property type="molecule type" value="Genomic_DNA"/>
</dbReference>
<evidence type="ECO:0000256" key="4">
    <source>
        <dbReference type="ARBA" id="ARBA00022842"/>
    </source>
</evidence>
<organism evidence="6 7">
    <name type="scientific">Actinomadura craniellae</name>
    <dbReference type="NCBI Taxonomy" id="2231787"/>
    <lineage>
        <taxon>Bacteria</taxon>
        <taxon>Bacillati</taxon>
        <taxon>Actinomycetota</taxon>
        <taxon>Actinomycetes</taxon>
        <taxon>Streptosporangiales</taxon>
        <taxon>Thermomonosporaceae</taxon>
        <taxon>Actinomadura</taxon>
    </lineage>
</organism>
<dbReference type="OrthoDB" id="3292949at2"/>
<dbReference type="RefSeq" id="WP_111869858.1">
    <property type="nucleotide sequence ID" value="NZ_QLYX01000010.1"/>
</dbReference>
<evidence type="ECO:0000313" key="6">
    <source>
        <dbReference type="EMBL" id="RAY13165.1"/>
    </source>
</evidence>
<dbReference type="GO" id="GO:0046872">
    <property type="term" value="F:metal ion binding"/>
    <property type="evidence" value="ECO:0007669"/>
    <property type="project" value="UniProtKB-KW"/>
</dbReference>
<sequence>MTKHDPKAGILNTFVLDSEALSQAVKGNRLMLGLLELAADGEAEVVTSPMTLIEAYDGRITERRWDWVLSRVEVVPLCKEQARAARRLLANAGLHGHKYAIDAALAALVREQKGQVTVLTSDVGDLKRLVPPVVAIQEV</sequence>
<dbReference type="Proteomes" id="UP000251891">
    <property type="component" value="Unassembled WGS sequence"/>
</dbReference>
<dbReference type="AlphaFoldDB" id="A0A365H235"/>
<keyword evidence="7" id="KW-1185">Reference proteome</keyword>
<dbReference type="InterPro" id="IPR029060">
    <property type="entry name" value="PIN-like_dom_sf"/>
</dbReference>
<reference evidence="6 7" key="1">
    <citation type="submission" date="2018-06" db="EMBL/GenBank/DDBJ databases">
        <title>Actinomadura craniellae sp. nov. isolated from marine sponge Craniella sp.</title>
        <authorList>
            <person name="Li L."/>
            <person name="Xu Q.H."/>
            <person name="Lin H.W."/>
            <person name="Lu Y.H."/>
        </authorList>
    </citation>
    <scope>NUCLEOTIDE SEQUENCE [LARGE SCALE GENOMIC DNA]</scope>
    <source>
        <strain evidence="6 7">LHW63021</strain>
    </source>
</reference>
<keyword evidence="4" id="KW-0460">Magnesium</keyword>